<dbReference type="InterPro" id="IPR017907">
    <property type="entry name" value="Znf_RING_CS"/>
</dbReference>
<dbReference type="Pfam" id="PF04564">
    <property type="entry name" value="U-box"/>
    <property type="match status" value="1"/>
</dbReference>
<evidence type="ECO:0000256" key="2">
    <source>
        <dbReference type="ARBA" id="ARBA00022771"/>
    </source>
</evidence>
<dbReference type="GO" id="GO:0005634">
    <property type="term" value="C:nucleus"/>
    <property type="evidence" value="ECO:0007669"/>
    <property type="project" value="TreeGrafter"/>
</dbReference>
<dbReference type="PROSITE" id="PS50089">
    <property type="entry name" value="ZF_RING_2"/>
    <property type="match status" value="1"/>
</dbReference>
<dbReference type="InterPro" id="IPR001841">
    <property type="entry name" value="Znf_RING"/>
</dbReference>
<dbReference type="SUPFAM" id="SSF57850">
    <property type="entry name" value="RING/U-box"/>
    <property type="match status" value="2"/>
</dbReference>
<keyword evidence="2 4" id="KW-0863">Zinc-finger</keyword>
<dbReference type="PANTHER" id="PTHR13492:SF2">
    <property type="entry name" value="RING FINGER PROTEIN 37"/>
    <property type="match status" value="1"/>
</dbReference>
<evidence type="ECO:0000256" key="1">
    <source>
        <dbReference type="ARBA" id="ARBA00022723"/>
    </source>
</evidence>
<accession>A0A670ISL9</accession>
<dbReference type="GO" id="GO:0008270">
    <property type="term" value="F:zinc ion binding"/>
    <property type="evidence" value="ECO:0007669"/>
    <property type="project" value="UniProtKB-KW"/>
</dbReference>
<dbReference type="OMA" id="FKKEPMY"/>
<evidence type="ECO:0000259" key="7">
    <source>
        <dbReference type="PROSITE" id="PS51698"/>
    </source>
</evidence>
<feature type="domain" description="RING-type" evidence="6">
    <location>
        <begin position="476"/>
        <end position="521"/>
    </location>
</feature>
<dbReference type="InterPro" id="IPR039925">
    <property type="entry name" value="RNF37_RING-Ubox"/>
</dbReference>
<reference evidence="8 9" key="1">
    <citation type="journal article" date="2019" name="Proc. Natl. Acad. Sci. U.S.A.">
        <title>Regulatory changes in pterin and carotenoid genes underlie balanced color polymorphisms in the wall lizard.</title>
        <authorList>
            <person name="Andrade P."/>
            <person name="Pinho C."/>
            <person name="Perez I de Lanuza G."/>
            <person name="Afonso S."/>
            <person name="Brejcha J."/>
            <person name="Rubin C.J."/>
            <person name="Wallerman O."/>
            <person name="Pereira P."/>
            <person name="Sabatino S.J."/>
            <person name="Bellati A."/>
            <person name="Pellitteri-Rosa D."/>
            <person name="Bosakova Z."/>
            <person name="Bunikis I."/>
            <person name="Carretero M.A."/>
            <person name="Feiner N."/>
            <person name="Marsik P."/>
            <person name="Pauperio F."/>
            <person name="Salvi D."/>
            <person name="Soler L."/>
            <person name="While G.M."/>
            <person name="Uller T."/>
            <person name="Font E."/>
            <person name="Andersson L."/>
            <person name="Carneiro M."/>
        </authorList>
    </citation>
    <scope>NUCLEOTIDE SEQUENCE</scope>
</reference>
<dbReference type="InterPro" id="IPR013083">
    <property type="entry name" value="Znf_RING/FYVE/PHD"/>
</dbReference>
<dbReference type="Pfam" id="PF19318">
    <property type="entry name" value="DUF5918"/>
    <property type="match status" value="1"/>
</dbReference>
<dbReference type="OrthoDB" id="20295at2759"/>
<dbReference type="CDD" id="cd16537">
    <property type="entry name" value="RING-HC_RNF37"/>
    <property type="match status" value="1"/>
</dbReference>
<dbReference type="AlphaFoldDB" id="A0A670ISL9"/>
<organism evidence="8 9">
    <name type="scientific">Podarcis muralis</name>
    <name type="common">Wall lizard</name>
    <name type="synonym">Lacerta muralis</name>
    <dbReference type="NCBI Taxonomy" id="64176"/>
    <lineage>
        <taxon>Eukaryota</taxon>
        <taxon>Metazoa</taxon>
        <taxon>Chordata</taxon>
        <taxon>Craniata</taxon>
        <taxon>Vertebrata</taxon>
        <taxon>Euteleostomi</taxon>
        <taxon>Lepidosauria</taxon>
        <taxon>Squamata</taxon>
        <taxon>Bifurcata</taxon>
        <taxon>Unidentata</taxon>
        <taxon>Episquamata</taxon>
        <taxon>Laterata</taxon>
        <taxon>Lacertibaenia</taxon>
        <taxon>Lacertidae</taxon>
        <taxon>Podarcis</taxon>
    </lineage>
</organism>
<feature type="domain" description="U-box" evidence="7">
    <location>
        <begin position="251"/>
        <end position="331"/>
    </location>
</feature>
<dbReference type="CDD" id="cd16660">
    <property type="entry name" value="RING-Ubox_RNF37"/>
    <property type="match status" value="1"/>
</dbReference>
<evidence type="ECO:0000313" key="9">
    <source>
        <dbReference type="Proteomes" id="UP000472272"/>
    </source>
</evidence>
<proteinExistence type="predicted"/>
<evidence type="ECO:0000256" key="4">
    <source>
        <dbReference type="PROSITE-ProRule" id="PRU00175"/>
    </source>
</evidence>
<dbReference type="InterPro" id="IPR039847">
    <property type="entry name" value="Ubox5"/>
</dbReference>
<dbReference type="FunFam" id="3.30.40.10:FF:000163">
    <property type="entry name" value="Putative ring finger protein 37"/>
    <property type="match status" value="1"/>
</dbReference>
<dbReference type="GeneTree" id="ENSGT01030000234607"/>
<name>A0A670ISL9_PODMU</name>
<reference evidence="8" key="2">
    <citation type="submission" date="2025-08" db="UniProtKB">
        <authorList>
            <consortium name="Ensembl"/>
        </authorList>
    </citation>
    <scope>IDENTIFICATION</scope>
</reference>
<sequence length="534" mass="58265">MVINLCLPQFKPRIHCNKISADGYEVENLVSEDLAKRNRGFRCEYFIKPPVHVTLSFPFNVEIFRINIDVSSGGYQNITGLDIFTSTSPSKASWSSSDSPFSGLGAQPPLDKEAFTLVGKAVLKNQSKVTFSHRGFRPRLPFHQQMDTLFSFPGSASLDLWNKGPSSLSCVSHLKICITHVAGGGLPCIKKVEVWGQPAKSCPHEVVDDVLRAVQGFGGQAAGLPSPMESDLAPFGNPDSQEQKLMDAIPDIPEEFLDPITLEVMTLPMLLPSGKVIDQSTLEKCNRSEASWGRVPSDPFTGVAFSQHSQPLPHPSLKARIDHFLLQHSIPSTRLLGRAQATGTVVASSIAMSSLKRKMDLVEQKPGGQRSSTEPFRFPATNLVATSTSESRAKKMKTDCDANSSQMDCSTDLLSHEQRLSDSLDSALNSALSSMPLFTASLTKGQQQPHTGVGFPGPWNTSSGHEHSRSDSAQGCSSCSRTFSVYFKTEPVYQLPCGHLVCRSCLAEKQKSLSILCMSCKRLVATHDILRVHF</sequence>
<dbReference type="PROSITE" id="PS51698">
    <property type="entry name" value="U_BOX"/>
    <property type="match status" value="1"/>
</dbReference>
<dbReference type="PROSITE" id="PS00518">
    <property type="entry name" value="ZF_RING_1"/>
    <property type="match status" value="1"/>
</dbReference>
<protein>
    <submittedName>
        <fullName evidence="8">FAST kinase domains 5</fullName>
    </submittedName>
</protein>
<keyword evidence="3" id="KW-0862">Zinc</keyword>
<gene>
    <name evidence="8" type="primary">FASTKD5</name>
</gene>
<dbReference type="Ensembl" id="ENSPMRT00000015751.1">
    <property type="protein sequence ID" value="ENSPMRP00000014746.1"/>
    <property type="gene ID" value="ENSPMRG00000009843.1"/>
</dbReference>
<feature type="region of interest" description="Disordered" evidence="5">
    <location>
        <begin position="446"/>
        <end position="475"/>
    </location>
</feature>
<keyword evidence="1" id="KW-0479">Metal-binding</keyword>
<dbReference type="Pfam" id="PF14634">
    <property type="entry name" value="zf-RING_5"/>
    <property type="match status" value="1"/>
</dbReference>
<dbReference type="Proteomes" id="UP000472272">
    <property type="component" value="Chromosome 9"/>
</dbReference>
<keyword evidence="9" id="KW-1185">Reference proteome</keyword>
<dbReference type="InterPro" id="IPR003613">
    <property type="entry name" value="Ubox_domain"/>
</dbReference>
<evidence type="ECO:0000313" key="8">
    <source>
        <dbReference type="Ensembl" id="ENSPMRP00000014746.1"/>
    </source>
</evidence>
<dbReference type="SMART" id="SM00504">
    <property type="entry name" value="Ubox"/>
    <property type="match status" value="1"/>
</dbReference>
<dbReference type="GO" id="GO:0031625">
    <property type="term" value="F:ubiquitin protein ligase binding"/>
    <property type="evidence" value="ECO:0007669"/>
    <property type="project" value="TreeGrafter"/>
</dbReference>
<dbReference type="InterPro" id="IPR045696">
    <property type="entry name" value="Ubox5_N"/>
</dbReference>
<evidence type="ECO:0000259" key="6">
    <source>
        <dbReference type="PROSITE" id="PS50089"/>
    </source>
</evidence>
<evidence type="ECO:0000256" key="5">
    <source>
        <dbReference type="SAM" id="MobiDB-lite"/>
    </source>
</evidence>
<dbReference type="GO" id="GO:0034450">
    <property type="term" value="F:ubiquitin-ubiquitin ligase activity"/>
    <property type="evidence" value="ECO:0007669"/>
    <property type="project" value="TreeGrafter"/>
</dbReference>
<dbReference type="PANTHER" id="PTHR13492">
    <property type="entry name" value="RING FINGER PROTEIN 37"/>
    <property type="match status" value="1"/>
</dbReference>
<evidence type="ECO:0000256" key="3">
    <source>
        <dbReference type="ARBA" id="ARBA00022833"/>
    </source>
</evidence>
<dbReference type="Gene3D" id="3.30.40.10">
    <property type="entry name" value="Zinc/RING finger domain, C3HC4 (zinc finger)"/>
    <property type="match status" value="2"/>
</dbReference>
<reference evidence="8" key="3">
    <citation type="submission" date="2025-09" db="UniProtKB">
        <authorList>
            <consortium name="Ensembl"/>
        </authorList>
    </citation>
    <scope>IDENTIFICATION</scope>
</reference>
<dbReference type="GO" id="GO:0000209">
    <property type="term" value="P:protein polyubiquitination"/>
    <property type="evidence" value="ECO:0007669"/>
    <property type="project" value="TreeGrafter"/>
</dbReference>